<feature type="binding site" evidence="15">
    <location>
        <position position="86"/>
    </location>
    <ligand>
        <name>ATP</name>
        <dbReference type="ChEBI" id="CHEBI:30616"/>
    </ligand>
</feature>
<evidence type="ECO:0000256" key="17">
    <source>
        <dbReference type="SAM" id="MobiDB-lite"/>
    </source>
</evidence>
<dbReference type="InterPro" id="IPR001650">
    <property type="entry name" value="Helicase_C-like"/>
</dbReference>
<comment type="subcellular location">
    <subcellularLocation>
        <location evidence="15">Cell membrane</location>
        <topology evidence="15">Peripheral membrane protein</topology>
        <orientation evidence="15">Cytoplasmic side</orientation>
    </subcellularLocation>
    <subcellularLocation>
        <location evidence="15">Cytoplasm</location>
    </subcellularLocation>
    <subcellularLocation>
        <location evidence="2">Membrane</location>
        <topology evidence="2">Peripheral membrane protein</topology>
    </subcellularLocation>
    <text evidence="15">Distribution is 50-50.</text>
</comment>
<dbReference type="FunFam" id="3.40.50.300:FF:000429">
    <property type="entry name" value="Preprotein translocase subunit SecA"/>
    <property type="match status" value="1"/>
</dbReference>
<evidence type="ECO:0000256" key="13">
    <source>
        <dbReference type="ARBA" id="ARBA00023010"/>
    </source>
</evidence>
<dbReference type="InterPro" id="IPR000185">
    <property type="entry name" value="SecA"/>
</dbReference>
<dbReference type="PRINTS" id="PR00906">
    <property type="entry name" value="SECA"/>
</dbReference>
<keyword evidence="22" id="KW-1185">Reference proteome</keyword>
<evidence type="ECO:0000256" key="16">
    <source>
        <dbReference type="RuleBase" id="RU003874"/>
    </source>
</evidence>
<evidence type="ECO:0000313" key="22">
    <source>
        <dbReference type="Proteomes" id="UP000010880"/>
    </source>
</evidence>
<dbReference type="eggNOG" id="COG0653">
    <property type="taxonomic scope" value="Bacteria"/>
</dbReference>
<dbReference type="STRING" id="748449.Halha_2230"/>
<dbReference type="GO" id="GO:0008564">
    <property type="term" value="F:protein-exporting ATPase activity"/>
    <property type="evidence" value="ECO:0007669"/>
    <property type="project" value="UniProtKB-EC"/>
</dbReference>
<proteinExistence type="inferred from homology"/>
<dbReference type="GO" id="GO:0043952">
    <property type="term" value="P:protein transport by the Sec complex"/>
    <property type="evidence" value="ECO:0007669"/>
    <property type="project" value="TreeGrafter"/>
</dbReference>
<accession>L0KAR4</accession>
<evidence type="ECO:0000256" key="5">
    <source>
        <dbReference type="ARBA" id="ARBA00022475"/>
    </source>
</evidence>
<dbReference type="EC" id="7.4.2.8" evidence="15"/>
<dbReference type="SMART" id="SM00957">
    <property type="entry name" value="SecA_DEAD"/>
    <property type="match status" value="1"/>
</dbReference>
<feature type="compositionally biased region" description="Basic and acidic residues" evidence="17">
    <location>
        <begin position="825"/>
        <end position="843"/>
    </location>
</feature>
<dbReference type="Pfam" id="PF07516">
    <property type="entry name" value="SecA_SW"/>
    <property type="match status" value="1"/>
</dbReference>
<dbReference type="InterPro" id="IPR020937">
    <property type="entry name" value="SecA_CS"/>
</dbReference>
<keyword evidence="10 15" id="KW-0067">ATP-binding</keyword>
<dbReference type="GO" id="GO:0005524">
    <property type="term" value="F:ATP binding"/>
    <property type="evidence" value="ECO:0007669"/>
    <property type="project" value="UniProtKB-UniRule"/>
</dbReference>
<keyword evidence="11 15" id="KW-0653">Protein transport</keyword>
<evidence type="ECO:0000259" key="18">
    <source>
        <dbReference type="PROSITE" id="PS51192"/>
    </source>
</evidence>
<dbReference type="KEGG" id="hhl:Halha_2230"/>
<evidence type="ECO:0000256" key="14">
    <source>
        <dbReference type="ARBA" id="ARBA00023136"/>
    </source>
</evidence>
<dbReference type="GO" id="GO:0065002">
    <property type="term" value="P:intracellular protein transmembrane transport"/>
    <property type="evidence" value="ECO:0007669"/>
    <property type="project" value="UniProtKB-UniRule"/>
</dbReference>
<gene>
    <name evidence="15" type="primary">secA</name>
    <name evidence="21" type="ordered locus">Halha_2230</name>
</gene>
<evidence type="ECO:0000256" key="12">
    <source>
        <dbReference type="ARBA" id="ARBA00022967"/>
    </source>
</evidence>
<evidence type="ECO:0000256" key="9">
    <source>
        <dbReference type="ARBA" id="ARBA00022833"/>
    </source>
</evidence>
<evidence type="ECO:0000256" key="11">
    <source>
        <dbReference type="ARBA" id="ARBA00022927"/>
    </source>
</evidence>
<keyword evidence="9" id="KW-0862">Zinc</keyword>
<dbReference type="PANTHER" id="PTHR30612">
    <property type="entry name" value="SECA INNER MEMBRANE COMPONENT OF SEC PROTEIN SECRETION SYSTEM"/>
    <property type="match status" value="1"/>
</dbReference>
<feature type="domain" description="Helicase ATP-binding" evidence="18">
    <location>
        <begin position="88"/>
        <end position="245"/>
    </location>
</feature>
<keyword evidence="5 15" id="KW-1003">Cell membrane</keyword>
<feature type="compositionally biased region" description="Low complexity" evidence="17">
    <location>
        <begin position="808"/>
        <end position="822"/>
    </location>
</feature>
<protein>
    <recommendedName>
        <fullName evidence="15 16">Protein translocase subunit SecA</fullName>
        <ecNumber evidence="15">7.4.2.8</ecNumber>
    </recommendedName>
</protein>
<dbReference type="PROSITE" id="PS51192">
    <property type="entry name" value="HELICASE_ATP_BIND_1"/>
    <property type="match status" value="1"/>
</dbReference>
<dbReference type="Gene3D" id="3.90.1440.10">
    <property type="entry name" value="SecA, preprotein cross-linking domain"/>
    <property type="match status" value="1"/>
</dbReference>
<dbReference type="EMBL" id="CP003359">
    <property type="protein sequence ID" value="AGB42106.1"/>
    <property type="molecule type" value="Genomic_DNA"/>
</dbReference>
<dbReference type="HOGENOM" id="CLU_005314_3_0_9"/>
<dbReference type="InterPro" id="IPR004027">
    <property type="entry name" value="SEC_C_motif"/>
</dbReference>
<evidence type="ECO:0000256" key="3">
    <source>
        <dbReference type="ARBA" id="ARBA00007650"/>
    </source>
</evidence>
<dbReference type="Pfam" id="PF01043">
    <property type="entry name" value="SecA_PP_bind"/>
    <property type="match status" value="1"/>
</dbReference>
<dbReference type="InterPro" id="IPR011130">
    <property type="entry name" value="SecA_preprotein_X-link_dom"/>
</dbReference>
<dbReference type="CDD" id="cd18803">
    <property type="entry name" value="SF2_C_secA"/>
    <property type="match status" value="1"/>
</dbReference>
<dbReference type="SMART" id="SM00958">
    <property type="entry name" value="SecA_PP_bind"/>
    <property type="match status" value="1"/>
</dbReference>
<dbReference type="PROSITE" id="PS51196">
    <property type="entry name" value="SECA_MOTOR_DEAD"/>
    <property type="match status" value="1"/>
</dbReference>
<dbReference type="GO" id="GO:0005829">
    <property type="term" value="C:cytosol"/>
    <property type="evidence" value="ECO:0007669"/>
    <property type="project" value="TreeGrafter"/>
</dbReference>
<dbReference type="SUPFAM" id="SSF81886">
    <property type="entry name" value="Helical scaffold and wing domains of SecA"/>
    <property type="match status" value="1"/>
</dbReference>
<dbReference type="Pfam" id="PF21090">
    <property type="entry name" value="P-loop_SecA"/>
    <property type="match status" value="2"/>
</dbReference>
<keyword evidence="4 15" id="KW-0813">Transport</keyword>
<evidence type="ECO:0000256" key="1">
    <source>
        <dbReference type="ARBA" id="ARBA00001947"/>
    </source>
</evidence>
<dbReference type="InterPro" id="IPR011115">
    <property type="entry name" value="SecA_DEAD"/>
</dbReference>
<dbReference type="SUPFAM" id="SSF52540">
    <property type="entry name" value="P-loop containing nucleoside triphosphate hydrolases"/>
    <property type="match status" value="2"/>
</dbReference>
<dbReference type="GO" id="GO:0005886">
    <property type="term" value="C:plasma membrane"/>
    <property type="evidence" value="ECO:0007669"/>
    <property type="project" value="UniProtKB-SubCell"/>
</dbReference>
<dbReference type="InterPro" id="IPR011116">
    <property type="entry name" value="SecA_Wing/Scaffold"/>
</dbReference>
<keyword evidence="14 15" id="KW-0472">Membrane</keyword>
<comment type="cofactor">
    <cofactor evidence="1">
        <name>Zn(2+)</name>
        <dbReference type="ChEBI" id="CHEBI:29105"/>
    </cofactor>
</comment>
<dbReference type="PANTHER" id="PTHR30612:SF0">
    <property type="entry name" value="CHLOROPLAST PROTEIN-TRANSPORTING ATPASE"/>
    <property type="match status" value="1"/>
</dbReference>
<dbReference type="PATRIC" id="fig|748449.3.peg.2147"/>
<evidence type="ECO:0000256" key="15">
    <source>
        <dbReference type="HAMAP-Rule" id="MF_01382"/>
    </source>
</evidence>
<keyword evidence="12 15" id="KW-1278">Translocase</keyword>
<dbReference type="Proteomes" id="UP000010880">
    <property type="component" value="Chromosome"/>
</dbReference>
<dbReference type="InterPro" id="IPR014018">
    <property type="entry name" value="SecA_motor_DEAD"/>
</dbReference>
<feature type="binding site" evidence="15">
    <location>
        <begin position="104"/>
        <end position="108"/>
    </location>
    <ligand>
        <name>ATP</name>
        <dbReference type="ChEBI" id="CHEBI:30616"/>
    </ligand>
</feature>
<feature type="binding site" evidence="15">
    <location>
        <position position="492"/>
    </location>
    <ligand>
        <name>ATP</name>
        <dbReference type="ChEBI" id="CHEBI:30616"/>
    </ligand>
</feature>
<evidence type="ECO:0000256" key="4">
    <source>
        <dbReference type="ARBA" id="ARBA00022448"/>
    </source>
</evidence>
<dbReference type="InterPro" id="IPR014001">
    <property type="entry name" value="Helicase_ATP-bd"/>
</dbReference>
<dbReference type="Pfam" id="PF02810">
    <property type="entry name" value="SEC-C"/>
    <property type="match status" value="1"/>
</dbReference>
<dbReference type="SMART" id="SM00490">
    <property type="entry name" value="HELICc"/>
    <property type="match status" value="1"/>
</dbReference>
<keyword evidence="13 15" id="KW-0811">Translocation</keyword>
<keyword evidence="8 15" id="KW-0547">Nucleotide-binding</keyword>
<comment type="catalytic activity">
    <reaction evidence="15">
        <text>ATP + H2O + cellular proteinSide 1 = ADP + phosphate + cellular proteinSide 2.</text>
        <dbReference type="EC" id="7.4.2.8"/>
    </reaction>
</comment>
<feature type="domain" description="SecA family profile" evidence="20">
    <location>
        <begin position="2"/>
        <end position="570"/>
    </location>
</feature>
<dbReference type="SUPFAM" id="SSF81767">
    <property type="entry name" value="Pre-protein crosslinking domain of SecA"/>
    <property type="match status" value="1"/>
</dbReference>
<dbReference type="NCBIfam" id="NF009538">
    <property type="entry name" value="PRK12904.1"/>
    <property type="match status" value="1"/>
</dbReference>
<dbReference type="CDD" id="cd17928">
    <property type="entry name" value="DEXDc_SecA"/>
    <property type="match status" value="1"/>
</dbReference>
<dbReference type="Gene3D" id="3.40.50.300">
    <property type="entry name" value="P-loop containing nucleotide triphosphate hydrolases"/>
    <property type="match status" value="3"/>
</dbReference>
<dbReference type="FunFam" id="1.10.3060.10:FF:000003">
    <property type="entry name" value="Protein translocase subunit SecA"/>
    <property type="match status" value="1"/>
</dbReference>
<evidence type="ECO:0000256" key="8">
    <source>
        <dbReference type="ARBA" id="ARBA00022741"/>
    </source>
</evidence>
<dbReference type="NCBIfam" id="TIGR00963">
    <property type="entry name" value="secA"/>
    <property type="match status" value="1"/>
</dbReference>
<dbReference type="GO" id="GO:0031522">
    <property type="term" value="C:cell envelope Sec protein transport complex"/>
    <property type="evidence" value="ECO:0007669"/>
    <property type="project" value="TreeGrafter"/>
</dbReference>
<comment type="subunit">
    <text evidence="15">Monomer and homodimer. Part of the essential Sec protein translocation apparatus which comprises SecA, SecYEG and auxiliary proteins SecDF. Other proteins may also be involved.</text>
</comment>
<dbReference type="InterPro" id="IPR036670">
    <property type="entry name" value="SecA_X-link_sf"/>
</dbReference>
<name>L0KAR4_HALHC</name>
<dbReference type="GO" id="GO:0046872">
    <property type="term" value="F:metal ion binding"/>
    <property type="evidence" value="ECO:0007669"/>
    <property type="project" value="UniProtKB-KW"/>
</dbReference>
<keyword evidence="7" id="KW-0479">Metal-binding</keyword>
<dbReference type="NCBIfam" id="NF006630">
    <property type="entry name" value="PRK09200.1"/>
    <property type="match status" value="1"/>
</dbReference>
<dbReference type="OrthoDB" id="9805579at2"/>
<evidence type="ECO:0000313" key="21">
    <source>
        <dbReference type="EMBL" id="AGB42106.1"/>
    </source>
</evidence>
<keyword evidence="6 15" id="KW-0963">Cytoplasm</keyword>
<dbReference type="RefSeq" id="WP_015327820.1">
    <property type="nucleotide sequence ID" value="NC_019978.1"/>
</dbReference>
<reference evidence="22" key="1">
    <citation type="submission" date="2012-02" db="EMBL/GenBank/DDBJ databases">
        <title>The complete genome of Halobacteroides halobius DSM 5150.</title>
        <authorList>
            <person name="Lucas S."/>
            <person name="Copeland A."/>
            <person name="Lapidus A."/>
            <person name="Glavina del Rio T."/>
            <person name="Dalin E."/>
            <person name="Tice H."/>
            <person name="Bruce D."/>
            <person name="Goodwin L."/>
            <person name="Pitluck S."/>
            <person name="Peters L."/>
            <person name="Mikhailova N."/>
            <person name="Gu W."/>
            <person name="Kyrpides N."/>
            <person name="Mavromatis K."/>
            <person name="Ivanova N."/>
            <person name="Brettin T."/>
            <person name="Detter J.C."/>
            <person name="Han C."/>
            <person name="Larimer F."/>
            <person name="Land M."/>
            <person name="Hauser L."/>
            <person name="Markowitz V."/>
            <person name="Cheng J.-F."/>
            <person name="Hugenholtz P."/>
            <person name="Woyke T."/>
            <person name="Wu D."/>
            <person name="Tindall B."/>
            <person name="Pomrenke H."/>
            <person name="Brambilla E."/>
            <person name="Klenk H.-P."/>
            <person name="Eisen J.A."/>
        </authorList>
    </citation>
    <scope>NUCLEOTIDE SEQUENCE [LARGE SCALE GENOMIC DNA]</scope>
    <source>
        <strain evidence="22">ATCC 35273 / DSM 5150 / MD-1</strain>
    </source>
</reference>
<dbReference type="FunFam" id="3.90.1440.10:FF:000002">
    <property type="entry name" value="Protein translocase subunit SecA"/>
    <property type="match status" value="1"/>
</dbReference>
<evidence type="ECO:0000256" key="6">
    <source>
        <dbReference type="ARBA" id="ARBA00022490"/>
    </source>
</evidence>
<comment type="similarity">
    <text evidence="3 15 16">Belongs to the SecA family.</text>
</comment>
<dbReference type="Gene3D" id="1.10.3060.10">
    <property type="entry name" value="Helical scaffold and wing domains of SecA"/>
    <property type="match status" value="1"/>
</dbReference>
<evidence type="ECO:0000259" key="20">
    <source>
        <dbReference type="PROSITE" id="PS51196"/>
    </source>
</evidence>
<evidence type="ECO:0000259" key="19">
    <source>
        <dbReference type="PROSITE" id="PS51194"/>
    </source>
</evidence>
<evidence type="ECO:0000256" key="7">
    <source>
        <dbReference type="ARBA" id="ARBA00022723"/>
    </source>
</evidence>
<dbReference type="InterPro" id="IPR036266">
    <property type="entry name" value="SecA_Wing/Scaffold_sf"/>
</dbReference>
<dbReference type="Pfam" id="PF07517">
    <property type="entry name" value="SecA_DEAD"/>
    <property type="match status" value="1"/>
</dbReference>
<dbReference type="GO" id="GO:0017038">
    <property type="term" value="P:protein import"/>
    <property type="evidence" value="ECO:0007669"/>
    <property type="project" value="InterPro"/>
</dbReference>
<dbReference type="PROSITE" id="PS51194">
    <property type="entry name" value="HELICASE_CTER"/>
    <property type="match status" value="1"/>
</dbReference>
<comment type="function">
    <text evidence="15">Part of the Sec protein translocase complex. Interacts with the SecYEG preprotein conducting channel. Has a central role in coupling the hydrolysis of ATP to the transfer of proteins into and across the cell membrane, serving as an ATP-driven molecular motor driving the stepwise translocation of polypeptide chains across the membrane.</text>
</comment>
<evidence type="ECO:0000256" key="2">
    <source>
        <dbReference type="ARBA" id="ARBA00004170"/>
    </source>
</evidence>
<organism evidence="21 22">
    <name type="scientific">Halobacteroides halobius (strain ATCC 35273 / DSM 5150 / MD-1)</name>
    <dbReference type="NCBI Taxonomy" id="748449"/>
    <lineage>
        <taxon>Bacteria</taxon>
        <taxon>Bacillati</taxon>
        <taxon>Bacillota</taxon>
        <taxon>Clostridia</taxon>
        <taxon>Halanaerobiales</taxon>
        <taxon>Halobacteroidaceae</taxon>
        <taxon>Halobacteroides</taxon>
    </lineage>
</organism>
<feature type="region of interest" description="Disordered" evidence="17">
    <location>
        <begin position="808"/>
        <end position="870"/>
    </location>
</feature>
<evidence type="ECO:0000256" key="10">
    <source>
        <dbReference type="ARBA" id="ARBA00022840"/>
    </source>
</evidence>
<dbReference type="InterPro" id="IPR044722">
    <property type="entry name" value="SecA_SF2_C"/>
</dbReference>
<dbReference type="AlphaFoldDB" id="L0KAR4"/>
<dbReference type="HAMAP" id="MF_01382">
    <property type="entry name" value="SecA"/>
    <property type="match status" value="1"/>
</dbReference>
<dbReference type="InterPro" id="IPR027417">
    <property type="entry name" value="P-loop_NTPase"/>
</dbReference>
<feature type="domain" description="Helicase C-terminal" evidence="19">
    <location>
        <begin position="421"/>
        <end position="586"/>
    </location>
</feature>
<dbReference type="FunFam" id="3.40.50.300:FF:000334">
    <property type="entry name" value="Protein translocase subunit SecA"/>
    <property type="match status" value="1"/>
</dbReference>
<dbReference type="GO" id="GO:0006605">
    <property type="term" value="P:protein targeting"/>
    <property type="evidence" value="ECO:0007669"/>
    <property type="project" value="UniProtKB-UniRule"/>
</dbReference>
<sequence length="870" mass="99061">MLGLLKKLFPDPNEKRLKQMRPLVDQVNSFEAEISNLTDEQLRAKTDEFKERLANGETVEDLLAESFAVVREAAKRTTGMRHYDVQVLGGIALHQGRIAEMKTGEGKTLAATLPAYLNALAGNVHIITVNDYLAERDSEWMGQIYEFLGLEVGVILEDMELQARKEAYEADILYGTNNQFGFDYLRDNMATDNQELVQGELDFAILDEVDSILIDEARTPLIISGPAQESPKVYYKFAEIANKLIKDRDYEVDEKAQSVILTEAGIDEVEAALKVDNLYDNQHMDELHHINQALKAKELMQRDEDYIVKGGEVHIVDEFTGRLMSGRRFSEGLHQAIEAKEGVKIKRENQTLASITFQNFFRMYEKLSGMTGTAATEAEEFEEIYDLDVVVIPTNEPVIREDHPDVIYKTEAAKFRAVVKDIKECYKKEQPVLVGTVSIDNSEQISRMLNKEHIPHEVLNAKNHEREAEIIKRAGQRGAVTIATNMAGRGTDIVLGAGVVDLGGLHVIGTERHESRRIDNQLRGRSGRQGDPGSSRFYVSLEDDLMRLFGSDKISGIMETLGVDEDQPIEHKLISKSLSNAQKKVESRNFDIRKNILEYDEVLHQQREAIYARRKKILLGQDLTEIITEMATKWLEEILAEYANEKDHPRDWDLAGLVDYLEQMLREIELTVDDLEGLRRDELRDKLMDLFQKAYQSKQEELGAEGLEDLEKIVMLKVIDDKWMDHLQAMDNLRQGIGLRAYGQRDPLVEYKKEGFQMFKQMNLWIRRDIIKYLFAIEVVAGEEVISDRQGLDYTHGDEINAYDLAQAQRQTQAEQQSARQAGAETKEEVKAQPITKQKEPGRNDPCPCGSGKKYKKCCINTGKYGGYNR</sequence>
<dbReference type="PROSITE" id="PS01312">
    <property type="entry name" value="SECA"/>
    <property type="match status" value="1"/>
</dbReference>